<keyword evidence="1" id="KW-0472">Membrane</keyword>
<evidence type="ECO:0000313" key="2">
    <source>
        <dbReference type="EMBL" id="PKI75874.1"/>
    </source>
</evidence>
<feature type="transmembrane region" description="Helical" evidence="1">
    <location>
        <begin position="79"/>
        <end position="98"/>
    </location>
</feature>
<gene>
    <name evidence="2" type="ORF">CRG98_003789</name>
</gene>
<protein>
    <submittedName>
        <fullName evidence="2">Uncharacterized protein</fullName>
    </submittedName>
</protein>
<accession>A0A2I0L5B2</accession>
<keyword evidence="1" id="KW-1133">Transmembrane helix</keyword>
<sequence length="188" mass="21949">MCSPRSWWHRQAKHVYPYVHFMMHARNIQNRGKETTQNPNRVKVAHGLSLEELAESSLTLVRSREGLLFYFKIDSQNQLQLSAICMLLVTFLLLFVYAGRTQLIGRIALGVQRLNHRSRDPTSHSLSAQLNSVFDLFLKLTKSKPQLSRFRLAREIDHHGLMNRNARMVNRFLDIWAYLSLSFSIRIV</sequence>
<organism evidence="2 3">
    <name type="scientific">Punica granatum</name>
    <name type="common">Pomegranate</name>
    <dbReference type="NCBI Taxonomy" id="22663"/>
    <lineage>
        <taxon>Eukaryota</taxon>
        <taxon>Viridiplantae</taxon>
        <taxon>Streptophyta</taxon>
        <taxon>Embryophyta</taxon>
        <taxon>Tracheophyta</taxon>
        <taxon>Spermatophyta</taxon>
        <taxon>Magnoliopsida</taxon>
        <taxon>eudicotyledons</taxon>
        <taxon>Gunneridae</taxon>
        <taxon>Pentapetalae</taxon>
        <taxon>rosids</taxon>
        <taxon>malvids</taxon>
        <taxon>Myrtales</taxon>
        <taxon>Lythraceae</taxon>
        <taxon>Punica</taxon>
    </lineage>
</organism>
<proteinExistence type="predicted"/>
<evidence type="ECO:0000256" key="1">
    <source>
        <dbReference type="SAM" id="Phobius"/>
    </source>
</evidence>
<reference evidence="2 3" key="1">
    <citation type="submission" date="2017-11" db="EMBL/GenBank/DDBJ databases">
        <title>De-novo sequencing of pomegranate (Punica granatum L.) genome.</title>
        <authorList>
            <person name="Akparov Z."/>
            <person name="Amiraslanov A."/>
            <person name="Hajiyeva S."/>
            <person name="Abbasov M."/>
            <person name="Kaur K."/>
            <person name="Hamwieh A."/>
            <person name="Solovyev V."/>
            <person name="Salamov A."/>
            <person name="Braich B."/>
            <person name="Kosarev P."/>
            <person name="Mahmoud A."/>
            <person name="Hajiyev E."/>
            <person name="Babayeva S."/>
            <person name="Izzatullayeva V."/>
            <person name="Mammadov A."/>
            <person name="Mammadov A."/>
            <person name="Sharifova S."/>
            <person name="Ojaghi J."/>
            <person name="Eynullazada K."/>
            <person name="Bayramov B."/>
            <person name="Abdulazimova A."/>
            <person name="Shahmuradov I."/>
        </authorList>
    </citation>
    <scope>NUCLEOTIDE SEQUENCE [LARGE SCALE GENOMIC DNA]</scope>
    <source>
        <strain evidence="3">cv. AG2017</strain>
        <tissue evidence="2">Leaf</tissue>
    </source>
</reference>
<name>A0A2I0L5B2_PUNGR</name>
<comment type="caution">
    <text evidence="2">The sequence shown here is derived from an EMBL/GenBank/DDBJ whole genome shotgun (WGS) entry which is preliminary data.</text>
</comment>
<keyword evidence="1" id="KW-0812">Transmembrane</keyword>
<dbReference type="EMBL" id="PGOL01000148">
    <property type="protein sequence ID" value="PKI75874.1"/>
    <property type="molecule type" value="Genomic_DNA"/>
</dbReference>
<keyword evidence="3" id="KW-1185">Reference proteome</keyword>
<dbReference type="Proteomes" id="UP000233551">
    <property type="component" value="Unassembled WGS sequence"/>
</dbReference>
<dbReference type="AlphaFoldDB" id="A0A2I0L5B2"/>
<evidence type="ECO:0000313" key="3">
    <source>
        <dbReference type="Proteomes" id="UP000233551"/>
    </source>
</evidence>